<dbReference type="Gene3D" id="3.40.50.300">
    <property type="entry name" value="P-loop containing nucleotide triphosphate hydrolases"/>
    <property type="match status" value="2"/>
</dbReference>
<dbReference type="CDD" id="cd00268">
    <property type="entry name" value="DEADc"/>
    <property type="match status" value="1"/>
</dbReference>
<feature type="compositionally biased region" description="Basic residues" evidence="9">
    <location>
        <begin position="415"/>
        <end position="431"/>
    </location>
</feature>
<feature type="compositionally biased region" description="Basic residues" evidence="9">
    <location>
        <begin position="394"/>
        <end position="405"/>
    </location>
</feature>
<dbReference type="FunFam" id="3.40.50.300:FF:000291">
    <property type="entry name" value="ATP-dependent RNA helicase SrmB"/>
    <property type="match status" value="1"/>
</dbReference>
<reference evidence="13 14" key="1">
    <citation type="submission" date="2016-09" db="EMBL/GenBank/DDBJ databases">
        <authorList>
            <person name="Doonan J."/>
            <person name="Pachebat J.A."/>
            <person name="Golyshin P.N."/>
            <person name="Denman S."/>
            <person name="Mcdonald J.E."/>
        </authorList>
    </citation>
    <scope>NUCLEOTIDE SEQUENCE [LARGE SCALE GENOMIC DNA]</scope>
    <source>
        <strain evidence="13 14">FRB141</strain>
    </source>
</reference>
<proteinExistence type="inferred from homology"/>
<dbReference type="RefSeq" id="WP_095833400.1">
    <property type="nucleotide sequence ID" value="NZ_CP014137.1"/>
</dbReference>
<dbReference type="SMART" id="SM00487">
    <property type="entry name" value="DEXDc"/>
    <property type="match status" value="1"/>
</dbReference>
<dbReference type="HAMAP" id="MF_00967">
    <property type="entry name" value="DEAD_helicase_SrmB"/>
    <property type="match status" value="1"/>
</dbReference>
<dbReference type="InterPro" id="IPR028621">
    <property type="entry name" value="DEAD_helicase_SrmB"/>
</dbReference>
<dbReference type="PANTHER" id="PTHR47959:SF3">
    <property type="entry name" value="ATP-DEPENDENT RNA HELICASE SRMB"/>
    <property type="match status" value="1"/>
</dbReference>
<dbReference type="FunFam" id="3.40.50.300:FF:000555">
    <property type="entry name" value="ATP-dependent RNA helicase SrmB"/>
    <property type="match status" value="1"/>
</dbReference>
<dbReference type="InterPro" id="IPR014014">
    <property type="entry name" value="RNA_helicase_DEAD_Q_motif"/>
</dbReference>
<feature type="domain" description="DEAD-box RNA helicase Q" evidence="12">
    <location>
        <begin position="4"/>
        <end position="32"/>
    </location>
</feature>
<dbReference type="GO" id="GO:0005829">
    <property type="term" value="C:cytosol"/>
    <property type="evidence" value="ECO:0007669"/>
    <property type="project" value="TreeGrafter"/>
</dbReference>
<dbReference type="PROSITE" id="PS00039">
    <property type="entry name" value="DEAD_ATP_HELICASE"/>
    <property type="match status" value="1"/>
</dbReference>
<evidence type="ECO:0000256" key="9">
    <source>
        <dbReference type="SAM" id="MobiDB-lite"/>
    </source>
</evidence>
<dbReference type="InterPro" id="IPR014001">
    <property type="entry name" value="Helicase_ATP-bd"/>
</dbReference>
<keyword evidence="4 7" id="KW-0378">Hydrolase</keyword>
<comment type="catalytic activity">
    <reaction evidence="7">
        <text>ATP + H2O = ADP + phosphate + H(+)</text>
        <dbReference type="Rhea" id="RHEA:13065"/>
        <dbReference type="ChEBI" id="CHEBI:15377"/>
        <dbReference type="ChEBI" id="CHEBI:15378"/>
        <dbReference type="ChEBI" id="CHEBI:30616"/>
        <dbReference type="ChEBI" id="CHEBI:43474"/>
        <dbReference type="ChEBI" id="CHEBI:456216"/>
        <dbReference type="EC" id="3.6.4.13"/>
    </reaction>
</comment>
<dbReference type="KEGG" id="bgj:AWC36_01825"/>
<dbReference type="InterPro" id="IPR050079">
    <property type="entry name" value="DEAD_box_RNA_helicase"/>
</dbReference>
<evidence type="ECO:0000313" key="13">
    <source>
        <dbReference type="EMBL" id="RLM22243.1"/>
    </source>
</evidence>
<evidence type="ECO:0000256" key="1">
    <source>
        <dbReference type="ARBA" id="ARBA00022490"/>
    </source>
</evidence>
<dbReference type="SUPFAM" id="SSF52540">
    <property type="entry name" value="P-loop containing nucleoside triphosphate hydrolases"/>
    <property type="match status" value="1"/>
</dbReference>
<dbReference type="SMART" id="SM00490">
    <property type="entry name" value="HELICc"/>
    <property type="match status" value="1"/>
</dbReference>
<dbReference type="PROSITE" id="PS51194">
    <property type="entry name" value="HELICASE_CTER"/>
    <property type="match status" value="1"/>
</dbReference>
<gene>
    <name evidence="7" type="primary">srmB</name>
    <name evidence="13" type="ORF">BIY26_13465</name>
</gene>
<dbReference type="InterPro" id="IPR044742">
    <property type="entry name" value="DEAD/DEAH_RhlB"/>
</dbReference>
<protein>
    <recommendedName>
        <fullName evidence="7">ATP-dependent RNA helicase SrmB</fullName>
        <ecNumber evidence="7">3.6.4.13</ecNumber>
    </recommendedName>
</protein>
<feature type="domain" description="Helicase ATP-binding" evidence="10">
    <location>
        <begin position="35"/>
        <end position="209"/>
    </location>
</feature>
<keyword evidence="5 7" id="KW-0347">Helicase</keyword>
<dbReference type="GO" id="GO:0000027">
    <property type="term" value="P:ribosomal large subunit assembly"/>
    <property type="evidence" value="ECO:0007669"/>
    <property type="project" value="UniProtKB-UniRule"/>
</dbReference>
<accession>A0AAE8JMP9</accession>
<dbReference type="PANTHER" id="PTHR47959">
    <property type="entry name" value="ATP-DEPENDENT RNA HELICASE RHLE-RELATED"/>
    <property type="match status" value="1"/>
</dbReference>
<dbReference type="InterPro" id="IPR000629">
    <property type="entry name" value="RNA-helicase_DEAD-box_CS"/>
</dbReference>
<dbReference type="Pfam" id="PF00270">
    <property type="entry name" value="DEAD"/>
    <property type="match status" value="1"/>
</dbReference>
<sequence length="441" mass="49643">MTATNFSELDLDDSLLDALRDMGYERPTAIQSAAIPPAMDGRDVLGSAPTGTGKTAAYLLPVLQHLLDFPRKKSGPPRILILTPTRELAMQVADQARIMAAHTHLDIATITGGVAYMNHAEVFSENQDIVVATTGRLLQYIKEENFDCRAVETLILDEADRMLDMGFAQDIEHIAGETRWRKQTLLFSATLEGEAIKDFAERLLNDPVKVEADPSRRERKKILQWCYRADDIKHKTALLCHHLKQPDVTRSIVFVRKRERVHELVAWLREAGITACYLEGEMVQAKRNEAIKRLSDGRVNVLVATDVAARGIDINDISHVFNFDLPRTADTYLHRIGRTGRAGRKGCAISFVEAHDHLLLGKISRYLNEPLKPRVIDELRPATKAPSAKTTGKPSKKVLAKRKEKKEKEKEKTKVKVRQRDKKNIGKRRQPVQKADESSAE</sequence>
<evidence type="ECO:0000313" key="14">
    <source>
        <dbReference type="Proteomes" id="UP000285972"/>
    </source>
</evidence>
<dbReference type="Pfam" id="PF00271">
    <property type="entry name" value="Helicase_C"/>
    <property type="match status" value="1"/>
</dbReference>
<evidence type="ECO:0000256" key="2">
    <source>
        <dbReference type="ARBA" id="ARBA00022517"/>
    </source>
</evidence>
<dbReference type="InterPro" id="IPR027417">
    <property type="entry name" value="P-loop_NTPase"/>
</dbReference>
<dbReference type="GO" id="GO:0003724">
    <property type="term" value="F:RNA helicase activity"/>
    <property type="evidence" value="ECO:0007669"/>
    <property type="project" value="UniProtKB-UniRule"/>
</dbReference>
<evidence type="ECO:0000259" key="11">
    <source>
        <dbReference type="PROSITE" id="PS51194"/>
    </source>
</evidence>
<dbReference type="GO" id="GO:0003676">
    <property type="term" value="F:nucleic acid binding"/>
    <property type="evidence" value="ECO:0007669"/>
    <property type="project" value="InterPro"/>
</dbReference>
<evidence type="ECO:0000256" key="4">
    <source>
        <dbReference type="ARBA" id="ARBA00022801"/>
    </source>
</evidence>
<dbReference type="InterPro" id="IPR001650">
    <property type="entry name" value="Helicase_C-like"/>
</dbReference>
<evidence type="ECO:0000256" key="6">
    <source>
        <dbReference type="ARBA" id="ARBA00022840"/>
    </source>
</evidence>
<feature type="domain" description="Helicase C-terminal" evidence="11">
    <location>
        <begin position="238"/>
        <end position="387"/>
    </location>
</feature>
<evidence type="ECO:0000256" key="5">
    <source>
        <dbReference type="ARBA" id="ARBA00022806"/>
    </source>
</evidence>
<dbReference type="InterPro" id="IPR011545">
    <property type="entry name" value="DEAD/DEAH_box_helicase_dom"/>
</dbReference>
<dbReference type="PROSITE" id="PS51192">
    <property type="entry name" value="HELICASE_ATP_BIND_1"/>
    <property type="match status" value="1"/>
</dbReference>
<evidence type="ECO:0000256" key="3">
    <source>
        <dbReference type="ARBA" id="ARBA00022741"/>
    </source>
</evidence>
<dbReference type="NCBIfam" id="NF008394">
    <property type="entry name" value="PRK11192.1"/>
    <property type="match status" value="1"/>
</dbReference>
<organism evidence="13 14">
    <name type="scientific">Brenneria goodwinii</name>
    <dbReference type="NCBI Taxonomy" id="1109412"/>
    <lineage>
        <taxon>Bacteria</taxon>
        <taxon>Pseudomonadati</taxon>
        <taxon>Pseudomonadota</taxon>
        <taxon>Gammaproteobacteria</taxon>
        <taxon>Enterobacterales</taxon>
        <taxon>Pectobacteriaceae</taxon>
        <taxon>Brenneria</taxon>
    </lineage>
</organism>
<dbReference type="Proteomes" id="UP000285972">
    <property type="component" value="Unassembled WGS sequence"/>
</dbReference>
<keyword evidence="6 7" id="KW-0067">ATP-binding</keyword>
<keyword evidence="3 7" id="KW-0547">Nucleotide-binding</keyword>
<feature type="region of interest" description="Disordered" evidence="9">
    <location>
        <begin position="379"/>
        <end position="441"/>
    </location>
</feature>
<dbReference type="GO" id="GO:0016787">
    <property type="term" value="F:hydrolase activity"/>
    <property type="evidence" value="ECO:0007669"/>
    <property type="project" value="UniProtKB-KW"/>
</dbReference>
<keyword evidence="1 7" id="KW-0963">Cytoplasm</keyword>
<dbReference type="EMBL" id="MJLX01000035">
    <property type="protein sequence ID" value="RLM22243.1"/>
    <property type="molecule type" value="Genomic_DNA"/>
</dbReference>
<evidence type="ECO:0000256" key="8">
    <source>
        <dbReference type="PROSITE-ProRule" id="PRU00552"/>
    </source>
</evidence>
<comment type="subcellular location">
    <subcellularLocation>
        <location evidence="7">Cytoplasm</location>
    </subcellularLocation>
</comment>
<evidence type="ECO:0000256" key="7">
    <source>
        <dbReference type="HAMAP-Rule" id="MF_00967"/>
    </source>
</evidence>
<comment type="subunit">
    <text evidence="7">Interacts with the 50S ribosomal subunit.</text>
</comment>
<dbReference type="EC" id="3.6.4.13" evidence="7"/>
<evidence type="ECO:0000259" key="10">
    <source>
        <dbReference type="PROSITE" id="PS51192"/>
    </source>
</evidence>
<dbReference type="GeneID" id="70905511"/>
<keyword evidence="2 7" id="KW-0690">Ribosome biogenesis</keyword>
<comment type="function">
    <text evidence="7">DEAD-box RNA helicase involved in the assembly of the 50S ribosomal subunit at low temperature. Exhibits RNA-stimulated ATP hydrolysis and RNA unwinding activity.</text>
</comment>
<dbReference type="AlphaFoldDB" id="A0AAE8JMP9"/>
<dbReference type="PROSITE" id="PS51195">
    <property type="entry name" value="Q_MOTIF"/>
    <property type="match status" value="1"/>
</dbReference>
<comment type="similarity">
    <text evidence="7">Belongs to the DEAD box helicase family. SrmB subfamily.</text>
</comment>
<name>A0AAE8JMP9_9GAMM</name>
<evidence type="ECO:0000259" key="12">
    <source>
        <dbReference type="PROSITE" id="PS51195"/>
    </source>
</evidence>
<dbReference type="CDD" id="cd18787">
    <property type="entry name" value="SF2_C_DEAD"/>
    <property type="match status" value="1"/>
</dbReference>
<comment type="caution">
    <text evidence="13">The sequence shown here is derived from an EMBL/GenBank/DDBJ whole genome shotgun (WGS) entry which is preliminary data.</text>
</comment>
<dbReference type="GO" id="GO:0005524">
    <property type="term" value="F:ATP binding"/>
    <property type="evidence" value="ECO:0007669"/>
    <property type="project" value="UniProtKB-UniRule"/>
</dbReference>
<feature type="short sequence motif" description="Q motif" evidence="8">
    <location>
        <begin position="4"/>
        <end position="32"/>
    </location>
</feature>